<organism evidence="1 2">
    <name type="scientific">Bordetella ansorpii</name>
    <dbReference type="NCBI Taxonomy" id="288768"/>
    <lineage>
        <taxon>Bacteria</taxon>
        <taxon>Pseudomonadati</taxon>
        <taxon>Pseudomonadota</taxon>
        <taxon>Betaproteobacteria</taxon>
        <taxon>Burkholderiales</taxon>
        <taxon>Alcaligenaceae</taxon>
        <taxon>Bordetella</taxon>
    </lineage>
</organism>
<dbReference type="AlphaFoldDB" id="A0A146AW33"/>
<reference evidence="1 2" key="1">
    <citation type="submission" date="2016-03" db="EMBL/GenBank/DDBJ databases">
        <authorList>
            <consortium name="Pathogen Informatics"/>
        </authorList>
    </citation>
    <scope>NUCLEOTIDE SEQUENCE [LARGE SCALE GENOMIC DNA]</scope>
    <source>
        <strain evidence="1 2">NCTC13364</strain>
    </source>
</reference>
<sequence length="495" mass="51982">MMDRRRFFSSMAGYGAASAGIAGMPALAGAPDAAGAATLAQRAQAALSRKSLSLAGVRLRYGARTLRLAPGVYHYDQTLELDGDLCLAADGPPGSVILNYTGSDVAIVVNSRAEALRDAPHNTRSFSMENITLVAERASRGMQFGAATQPGVTLRGVGLLGVPGCPLYCGDAVYFLALRHCTIRGCGAPVHVGAYCDLFTVDDRCLFTGNPEGALLLQCPTFLVANSDFESNGGLADIVVRNAPGMAMNRNGLLLKNRHGPETAPAAQAVRHDIALVEAPGLPDGTAITDLRIWANDHFSGGRFARKRSPVLVDARIRRLDIRSGRHTGYAQSDYVTTSDAALVHGTGTVWDSQIDNLPVQDAIRGLFQRNDPLVRRAWAAEPLGAGVLVRATGFRRAGAGSGMAVSVLRANADGVGYDARVGWLSYATPAGRPIELHASGAVIHSTLDGSGAVPMSPVYLQADGSLGLAPPRDARPLRAGILLEARCNADILLD</sequence>
<evidence type="ECO:0000313" key="1">
    <source>
        <dbReference type="EMBL" id="CZZ93892.1"/>
    </source>
</evidence>
<dbReference type="RefSeq" id="WP_156522950.1">
    <property type="nucleotide sequence ID" value="NZ_FKBS01000002.1"/>
</dbReference>
<dbReference type="Gene3D" id="2.160.20.10">
    <property type="entry name" value="Single-stranded right-handed beta-helix, Pectin lyase-like"/>
    <property type="match status" value="1"/>
</dbReference>
<dbReference type="EMBL" id="FKBS01000002">
    <property type="protein sequence ID" value="CZZ93892.1"/>
    <property type="molecule type" value="Genomic_DNA"/>
</dbReference>
<name>A0A146AW33_9BORD</name>
<dbReference type="Proteomes" id="UP000077037">
    <property type="component" value="Unassembled WGS sequence"/>
</dbReference>
<dbReference type="InterPro" id="IPR006311">
    <property type="entry name" value="TAT_signal"/>
</dbReference>
<dbReference type="PROSITE" id="PS51318">
    <property type="entry name" value="TAT"/>
    <property type="match status" value="1"/>
</dbReference>
<dbReference type="SUPFAM" id="SSF51126">
    <property type="entry name" value="Pectin lyase-like"/>
    <property type="match status" value="1"/>
</dbReference>
<evidence type="ECO:0000313" key="2">
    <source>
        <dbReference type="Proteomes" id="UP000077037"/>
    </source>
</evidence>
<protein>
    <submittedName>
        <fullName evidence="1">Uncharacterized protein</fullName>
    </submittedName>
</protein>
<dbReference type="OrthoDB" id="9148911at2"/>
<proteinExistence type="predicted"/>
<accession>A0A146AW33</accession>
<dbReference type="InterPro" id="IPR012334">
    <property type="entry name" value="Pectin_lyas_fold"/>
</dbReference>
<dbReference type="InterPro" id="IPR011050">
    <property type="entry name" value="Pectin_lyase_fold/virulence"/>
</dbReference>
<gene>
    <name evidence="1" type="ORF">SAMEA1982600_00177</name>
</gene>